<dbReference type="GO" id="GO:0005886">
    <property type="term" value="C:plasma membrane"/>
    <property type="evidence" value="ECO:0007669"/>
    <property type="project" value="UniProtKB-SubCell"/>
</dbReference>
<dbReference type="InterPro" id="IPR049177">
    <property type="entry name" value="MgtC_SapB_SrpB_YhiD_N"/>
</dbReference>
<evidence type="ECO:0000256" key="7">
    <source>
        <dbReference type="SAM" id="MobiDB-lite"/>
    </source>
</evidence>
<name>A0AA49Q491_9BACT</name>
<proteinExistence type="inferred from homology"/>
<dbReference type="Proteomes" id="UP001229955">
    <property type="component" value="Chromosome"/>
</dbReference>
<keyword evidence="3" id="KW-1003">Cell membrane</keyword>
<evidence type="ECO:0000256" key="5">
    <source>
        <dbReference type="ARBA" id="ARBA00022989"/>
    </source>
</evidence>
<feature type="transmembrane region" description="Helical" evidence="8">
    <location>
        <begin position="15"/>
        <end position="32"/>
    </location>
</feature>
<feature type="region of interest" description="Disordered" evidence="7">
    <location>
        <begin position="148"/>
        <end position="188"/>
    </location>
</feature>
<accession>A0AA49Q777</accession>
<feature type="transmembrane region" description="Helical" evidence="8">
    <location>
        <begin position="44"/>
        <end position="63"/>
    </location>
</feature>
<feature type="domain" description="MgtC/SapB/SrpB/YhiD N-terminal" evidence="9">
    <location>
        <begin position="19"/>
        <end position="142"/>
    </location>
</feature>
<dbReference type="RefSeq" id="WP_367887187.1">
    <property type="nucleotide sequence ID" value="NZ_CP130612.1"/>
</dbReference>
<evidence type="ECO:0000259" key="9">
    <source>
        <dbReference type="Pfam" id="PF02308"/>
    </source>
</evidence>
<dbReference type="KEGG" id="pspc:Strain318_000742"/>
<evidence type="ECO:0000313" key="10">
    <source>
        <dbReference type="EMBL" id="WKW11489.1"/>
    </source>
</evidence>
<dbReference type="EMBL" id="CP130612">
    <property type="protein sequence ID" value="WKW11489.1"/>
    <property type="molecule type" value="Genomic_DNA"/>
</dbReference>
<evidence type="ECO:0000256" key="2">
    <source>
        <dbReference type="ARBA" id="ARBA00009298"/>
    </source>
</evidence>
<accession>A0AA49Q491</accession>
<dbReference type="AlphaFoldDB" id="A0AA49Q491"/>
<evidence type="ECO:0000256" key="3">
    <source>
        <dbReference type="ARBA" id="ARBA00022475"/>
    </source>
</evidence>
<feature type="transmembrane region" description="Helical" evidence="8">
    <location>
        <begin position="105"/>
        <end position="134"/>
    </location>
</feature>
<comment type="subcellular location">
    <subcellularLocation>
        <location evidence="1">Cell membrane</location>
        <topology evidence="1">Multi-pass membrane protein</topology>
    </subcellularLocation>
</comment>
<evidence type="ECO:0000256" key="6">
    <source>
        <dbReference type="ARBA" id="ARBA00023136"/>
    </source>
</evidence>
<evidence type="ECO:0000256" key="1">
    <source>
        <dbReference type="ARBA" id="ARBA00004651"/>
    </source>
</evidence>
<keyword evidence="12" id="KW-1185">Reference proteome</keyword>
<dbReference type="InterPro" id="IPR003416">
    <property type="entry name" value="MgtC/SapB/SrpB/YhiD_fam"/>
</dbReference>
<comment type="similarity">
    <text evidence="2">Belongs to the MgtC/SapB family.</text>
</comment>
<keyword evidence="6 8" id="KW-0472">Membrane</keyword>
<gene>
    <name evidence="10" type="ORF">Strain138_000742</name>
    <name evidence="11" type="ORF">Strain318_000742</name>
</gene>
<evidence type="ECO:0000313" key="12">
    <source>
        <dbReference type="Proteomes" id="UP001229955"/>
    </source>
</evidence>
<evidence type="ECO:0000313" key="11">
    <source>
        <dbReference type="EMBL" id="WKW14399.1"/>
    </source>
</evidence>
<feature type="compositionally biased region" description="Basic and acidic residues" evidence="7">
    <location>
        <begin position="160"/>
        <end position="188"/>
    </location>
</feature>
<evidence type="ECO:0000256" key="4">
    <source>
        <dbReference type="ARBA" id="ARBA00022692"/>
    </source>
</evidence>
<dbReference type="PANTHER" id="PTHR33778:SF1">
    <property type="entry name" value="MAGNESIUM TRANSPORTER YHID-RELATED"/>
    <property type="match status" value="1"/>
</dbReference>
<sequence length="188" mass="19737">MDEFAQWIEVFRLDLGAKLLIAILAGGAIGLERELRHKPAGLRTNILICLGSALLMDLSMRIAGPSGGDPGRIAAQVVTGIGFLGAGTILHTRGTITGLTSAATIWVVAAIGLTAGAGFLFEALAATITVMVVLEGMGYIERRFLDRPSDTAEGIPPDEFDARTGGRRGGDASQRRRASDRPHQGDDA</sequence>
<keyword evidence="5 8" id="KW-1133">Transmembrane helix</keyword>
<dbReference type="PRINTS" id="PR01837">
    <property type="entry name" value="MGTCSAPBPROT"/>
</dbReference>
<protein>
    <submittedName>
        <fullName evidence="10">MgtC/SapB family protein</fullName>
    </submittedName>
</protein>
<dbReference type="EMBL" id="CP130613">
    <property type="protein sequence ID" value="WKW14399.1"/>
    <property type="molecule type" value="Genomic_DNA"/>
</dbReference>
<evidence type="ECO:0000256" key="8">
    <source>
        <dbReference type="SAM" id="Phobius"/>
    </source>
</evidence>
<keyword evidence="4 8" id="KW-0812">Transmembrane</keyword>
<dbReference type="PANTHER" id="PTHR33778">
    <property type="entry name" value="PROTEIN MGTC"/>
    <property type="match status" value="1"/>
</dbReference>
<reference evidence="10" key="1">
    <citation type="submission" date="2023-07" db="EMBL/GenBank/DDBJ databases">
        <authorList>
            <person name="Haufschild T."/>
            <person name="Kallscheuer N."/>
            <person name="Hammer J."/>
            <person name="Kohn T."/>
            <person name="Kabuu M."/>
            <person name="Jogler M."/>
            <person name="Wohfarth N."/>
            <person name="Heuer A."/>
            <person name="Rohde M."/>
            <person name="van Teeseling M.C.F."/>
            <person name="Jogler C."/>
        </authorList>
    </citation>
    <scope>NUCLEOTIDE SEQUENCE</scope>
    <source>
        <strain evidence="10">Strain 138</strain>
        <strain evidence="11">Strain 318</strain>
    </source>
</reference>
<organism evidence="10">
    <name type="scientific">Pseudogemmatithrix spongiicola</name>
    <dbReference type="NCBI Taxonomy" id="3062599"/>
    <lineage>
        <taxon>Bacteria</taxon>
        <taxon>Pseudomonadati</taxon>
        <taxon>Gemmatimonadota</taxon>
        <taxon>Gemmatimonadia</taxon>
        <taxon>Gemmatimonadales</taxon>
        <taxon>Gemmatimonadaceae</taxon>
        <taxon>Pseudogemmatithrix</taxon>
    </lineage>
</organism>
<dbReference type="Pfam" id="PF02308">
    <property type="entry name" value="MgtC"/>
    <property type="match status" value="1"/>
</dbReference>